<dbReference type="InterPro" id="IPR036928">
    <property type="entry name" value="AS_sf"/>
</dbReference>
<proteinExistence type="predicted"/>
<dbReference type="NCBIfam" id="NF006006">
    <property type="entry name" value="PRK08137.1"/>
    <property type="match status" value="1"/>
</dbReference>
<evidence type="ECO:0000313" key="2">
    <source>
        <dbReference type="EMBL" id="SUZ51516.1"/>
    </source>
</evidence>
<evidence type="ECO:0000259" key="1">
    <source>
        <dbReference type="Pfam" id="PF01425"/>
    </source>
</evidence>
<gene>
    <name evidence="2" type="ORF">METZ01_LOCUS4370</name>
</gene>
<dbReference type="InterPro" id="IPR023631">
    <property type="entry name" value="Amidase_dom"/>
</dbReference>
<dbReference type="PANTHER" id="PTHR42678">
    <property type="entry name" value="AMIDASE"/>
    <property type="match status" value="1"/>
</dbReference>
<name>A0A381NAA5_9ZZZZ</name>
<dbReference type="Gene3D" id="3.90.1300.10">
    <property type="entry name" value="Amidase signature (AS) domain"/>
    <property type="match status" value="1"/>
</dbReference>
<accession>A0A381NAA5</accession>
<reference evidence="2" key="1">
    <citation type="submission" date="2018-05" db="EMBL/GenBank/DDBJ databases">
        <authorList>
            <person name="Lanie J.A."/>
            <person name="Ng W.-L."/>
            <person name="Kazmierczak K.M."/>
            <person name="Andrzejewski T.M."/>
            <person name="Davidsen T.M."/>
            <person name="Wayne K.J."/>
            <person name="Tettelin H."/>
            <person name="Glass J.I."/>
            <person name="Rusch D."/>
            <person name="Podicherti R."/>
            <person name="Tsui H.-C.T."/>
            <person name="Winkler M.E."/>
        </authorList>
    </citation>
    <scope>NUCLEOTIDE SEQUENCE</scope>
</reference>
<protein>
    <recommendedName>
        <fullName evidence="1">Amidase domain-containing protein</fullName>
    </recommendedName>
</protein>
<feature type="domain" description="Amidase" evidence="1">
    <location>
        <begin position="65"/>
        <end position="519"/>
    </location>
</feature>
<dbReference type="SUPFAM" id="SSF75304">
    <property type="entry name" value="Amidase signature (AS) enzymes"/>
    <property type="match status" value="1"/>
</dbReference>
<organism evidence="2">
    <name type="scientific">marine metagenome</name>
    <dbReference type="NCBI Taxonomy" id="408172"/>
    <lineage>
        <taxon>unclassified sequences</taxon>
        <taxon>metagenomes</taxon>
        <taxon>ecological metagenomes</taxon>
    </lineage>
</organism>
<sequence>MEHYKIMKKIRFHIVFTFCLLSTLLLLVSCHTDKQSGQDFSFPLNEITIDEIHRGYDSGRYTVKEIVSQYINRINNIDQAGPEINSVIIVNPDAVKIADSLDQIQKRGKNKGLLFGIPVLLKDNIDTHDKMPTTAGSRILKDSFPLKDSWAAKKLRDEGAVILGKTNLSEWANYRASYSSSGWSGVGGQTKNPYVLDRNPCGSSSGSAVAVSANLCVVAIGTETWGSIMCPSNANGVVGIKPTVGLWSRSGIVPISYTQDTAGPMSRTVRDAAKLLGAITGIDPDDAKTGESKNNYHKDYTIFLNKNGLTGKRIGYLNTMEGNNHRVDQLMFLAIEDLKNNGAEVIELDKIVEGAPGGFGAEQNSLEVMAHEFKDGLKKYFDNLGENAPVSNLEEAIHATLADSIEMLYFNVERLENAQSKGDLNSKIYKNALLNMLKAFRGQGLDRIMKKHNLDAIVSPTGSPAWKTDLINGDKYYISTTVYAALSGYPNINVPMGFIGNVPVGISFYGRAWSEPLLLEIAYAYEQKTKHRKAPEFLITD</sequence>
<dbReference type="PANTHER" id="PTHR42678:SF34">
    <property type="entry name" value="OS04G0183300 PROTEIN"/>
    <property type="match status" value="1"/>
</dbReference>
<dbReference type="EMBL" id="UINC01000224">
    <property type="protein sequence ID" value="SUZ51516.1"/>
    <property type="molecule type" value="Genomic_DNA"/>
</dbReference>
<dbReference type="PROSITE" id="PS51257">
    <property type="entry name" value="PROKAR_LIPOPROTEIN"/>
    <property type="match status" value="1"/>
</dbReference>
<dbReference type="Pfam" id="PF01425">
    <property type="entry name" value="Amidase"/>
    <property type="match status" value="1"/>
</dbReference>
<dbReference type="AlphaFoldDB" id="A0A381NAA5"/>